<evidence type="ECO:0000313" key="3">
    <source>
        <dbReference type="Proteomes" id="UP000630887"/>
    </source>
</evidence>
<dbReference type="Proteomes" id="UP000630887">
    <property type="component" value="Unassembled WGS sequence"/>
</dbReference>
<dbReference type="EMBL" id="BONI01000064">
    <property type="protein sequence ID" value="GIG09407.1"/>
    <property type="molecule type" value="Genomic_DNA"/>
</dbReference>
<name>A0A8J3PA28_9ACTN</name>
<dbReference type="AlphaFoldDB" id="A0A8J3PA28"/>
<organism evidence="2 3">
    <name type="scientific">Catellatospora coxensis</name>
    <dbReference type="NCBI Taxonomy" id="310354"/>
    <lineage>
        <taxon>Bacteria</taxon>
        <taxon>Bacillati</taxon>
        <taxon>Actinomycetota</taxon>
        <taxon>Actinomycetes</taxon>
        <taxon>Micromonosporales</taxon>
        <taxon>Micromonosporaceae</taxon>
        <taxon>Catellatospora</taxon>
    </lineage>
</organism>
<protein>
    <submittedName>
        <fullName evidence="2">Uncharacterized protein</fullName>
    </submittedName>
</protein>
<proteinExistence type="predicted"/>
<evidence type="ECO:0000313" key="2">
    <source>
        <dbReference type="EMBL" id="GIG09407.1"/>
    </source>
</evidence>
<feature type="region of interest" description="Disordered" evidence="1">
    <location>
        <begin position="91"/>
        <end position="112"/>
    </location>
</feature>
<gene>
    <name evidence="2" type="ORF">Cco03nite_61070</name>
</gene>
<comment type="caution">
    <text evidence="2">The sequence shown here is derived from an EMBL/GenBank/DDBJ whole genome shotgun (WGS) entry which is preliminary data.</text>
</comment>
<dbReference type="RefSeq" id="WP_203696331.1">
    <property type="nucleotide sequence ID" value="NZ_BAAALC010000002.1"/>
</dbReference>
<accession>A0A8J3PA28</accession>
<sequence length="112" mass="12016">MGIEEKISNLTRRYAGRSMELVGKISHNTRWQLAGYTIWLTACDDAAREKAKDQAKAMEAVSAYLPAFPSGPQPFGASVASLDTADLGRPLTSPKIDAWPDVQGVPDGPAGR</sequence>
<keyword evidence="3" id="KW-1185">Reference proteome</keyword>
<evidence type="ECO:0000256" key="1">
    <source>
        <dbReference type="SAM" id="MobiDB-lite"/>
    </source>
</evidence>
<reference evidence="2 3" key="1">
    <citation type="submission" date="2021-01" db="EMBL/GenBank/DDBJ databases">
        <title>Whole genome shotgun sequence of Catellatospora coxensis NBRC 107359.</title>
        <authorList>
            <person name="Komaki H."/>
            <person name="Tamura T."/>
        </authorList>
    </citation>
    <scope>NUCLEOTIDE SEQUENCE [LARGE SCALE GENOMIC DNA]</scope>
    <source>
        <strain evidence="2 3">NBRC 107359</strain>
    </source>
</reference>